<dbReference type="EMBL" id="BMAO01026391">
    <property type="protein sequence ID" value="GFR09375.1"/>
    <property type="molecule type" value="Genomic_DNA"/>
</dbReference>
<feature type="compositionally biased region" description="Basic residues" evidence="8">
    <location>
        <begin position="163"/>
        <end position="180"/>
    </location>
</feature>
<dbReference type="GO" id="GO:0030261">
    <property type="term" value="P:chromosome condensation"/>
    <property type="evidence" value="ECO:0007669"/>
    <property type="project" value="TreeGrafter"/>
</dbReference>
<protein>
    <submittedName>
        <fullName evidence="10">Histone H1E</fullName>
    </submittedName>
</protein>
<feature type="region of interest" description="Disordered" evidence="8">
    <location>
        <begin position="91"/>
        <end position="180"/>
    </location>
</feature>
<evidence type="ECO:0000256" key="3">
    <source>
        <dbReference type="ARBA" id="ARBA00004286"/>
    </source>
</evidence>
<dbReference type="CDD" id="cd00073">
    <property type="entry name" value="H15"/>
    <property type="match status" value="1"/>
</dbReference>
<keyword evidence="5 7" id="KW-0238">DNA-binding</keyword>
<keyword evidence="6 7" id="KW-0539">Nucleus</keyword>
<dbReference type="GO" id="GO:0003690">
    <property type="term" value="F:double-stranded DNA binding"/>
    <property type="evidence" value="ECO:0007669"/>
    <property type="project" value="TreeGrafter"/>
</dbReference>
<dbReference type="OrthoDB" id="6436293at2759"/>
<evidence type="ECO:0000256" key="1">
    <source>
        <dbReference type="ARBA" id="ARBA00002809"/>
    </source>
</evidence>
<evidence type="ECO:0000313" key="11">
    <source>
        <dbReference type="Proteomes" id="UP000887116"/>
    </source>
</evidence>
<evidence type="ECO:0000259" key="9">
    <source>
        <dbReference type="PROSITE" id="PS51504"/>
    </source>
</evidence>
<proteinExistence type="inferred from homology"/>
<feature type="domain" description="H15" evidence="9">
    <location>
        <begin position="34"/>
        <end position="108"/>
    </location>
</feature>
<dbReference type="FunFam" id="1.10.10.10:FF:000140">
    <property type="entry name" value="Histone H1.0"/>
    <property type="match status" value="1"/>
</dbReference>
<gene>
    <name evidence="10" type="ORF">TNCT_106271</name>
</gene>
<comment type="caution">
    <text evidence="10">The sequence shown here is derived from an EMBL/GenBank/DDBJ whole genome shotgun (WGS) entry which is preliminary data.</text>
</comment>
<dbReference type="InterPro" id="IPR036388">
    <property type="entry name" value="WH-like_DNA-bd_sf"/>
</dbReference>
<dbReference type="InterPro" id="IPR005818">
    <property type="entry name" value="Histone_H1/H5_H15"/>
</dbReference>
<name>A0A8X6IQV1_TRICU</name>
<dbReference type="GO" id="GO:0006334">
    <property type="term" value="P:nucleosome assembly"/>
    <property type="evidence" value="ECO:0007669"/>
    <property type="project" value="InterPro"/>
</dbReference>
<accession>A0A8X6IQV1</accession>
<dbReference type="Pfam" id="PF00538">
    <property type="entry name" value="Linker_histone"/>
    <property type="match status" value="1"/>
</dbReference>
<reference evidence="10" key="1">
    <citation type="submission" date="2020-07" db="EMBL/GenBank/DDBJ databases">
        <title>Multicomponent nature underlies the extraordinary mechanical properties of spider dragline silk.</title>
        <authorList>
            <person name="Kono N."/>
            <person name="Nakamura H."/>
            <person name="Mori M."/>
            <person name="Yoshida Y."/>
            <person name="Ohtoshi R."/>
            <person name="Malay A.D."/>
            <person name="Moran D.A.P."/>
            <person name="Tomita M."/>
            <person name="Numata K."/>
            <person name="Arakawa K."/>
        </authorList>
    </citation>
    <scope>NUCLEOTIDE SEQUENCE</scope>
</reference>
<dbReference type="SMART" id="SM00526">
    <property type="entry name" value="H15"/>
    <property type="match status" value="1"/>
</dbReference>
<evidence type="ECO:0000256" key="6">
    <source>
        <dbReference type="ARBA" id="ARBA00023242"/>
    </source>
</evidence>
<evidence type="ECO:0000256" key="5">
    <source>
        <dbReference type="ARBA" id="ARBA00023125"/>
    </source>
</evidence>
<dbReference type="SUPFAM" id="SSF46785">
    <property type="entry name" value="Winged helix' DNA-binding domain"/>
    <property type="match status" value="1"/>
</dbReference>
<evidence type="ECO:0000256" key="7">
    <source>
        <dbReference type="RuleBase" id="RU003894"/>
    </source>
</evidence>
<dbReference type="PRINTS" id="PR00624">
    <property type="entry name" value="HISTONEH5"/>
</dbReference>
<feature type="compositionally biased region" description="Basic residues" evidence="8">
    <location>
        <begin position="132"/>
        <end position="155"/>
    </location>
</feature>
<comment type="function">
    <text evidence="1">Histones H1 are necessary for the condensation of nucleosome chains into higher-order structures.</text>
</comment>
<keyword evidence="4 7" id="KW-0158">Chromosome</keyword>
<evidence type="ECO:0000256" key="8">
    <source>
        <dbReference type="SAM" id="MobiDB-lite"/>
    </source>
</evidence>
<feature type="compositionally biased region" description="Low complexity" evidence="8">
    <location>
        <begin position="1"/>
        <end position="16"/>
    </location>
</feature>
<evidence type="ECO:0000313" key="10">
    <source>
        <dbReference type="EMBL" id="GFR09375.1"/>
    </source>
</evidence>
<comment type="similarity">
    <text evidence="7">Belongs to the histone H1/H5 family.</text>
</comment>
<dbReference type="GO" id="GO:0000786">
    <property type="term" value="C:nucleosome"/>
    <property type="evidence" value="ECO:0007669"/>
    <property type="project" value="InterPro"/>
</dbReference>
<feature type="compositionally biased region" description="Low complexity" evidence="8">
    <location>
        <begin position="23"/>
        <end position="33"/>
    </location>
</feature>
<evidence type="ECO:0000256" key="4">
    <source>
        <dbReference type="ARBA" id="ARBA00022454"/>
    </source>
</evidence>
<dbReference type="Gene3D" id="1.10.10.10">
    <property type="entry name" value="Winged helix-like DNA-binding domain superfamily/Winged helix DNA-binding domain"/>
    <property type="match status" value="1"/>
</dbReference>
<evidence type="ECO:0000256" key="2">
    <source>
        <dbReference type="ARBA" id="ARBA00004123"/>
    </source>
</evidence>
<dbReference type="GO" id="GO:0031492">
    <property type="term" value="F:nucleosomal DNA binding"/>
    <property type="evidence" value="ECO:0007669"/>
    <property type="project" value="TreeGrafter"/>
</dbReference>
<dbReference type="GO" id="GO:0005634">
    <property type="term" value="C:nucleus"/>
    <property type="evidence" value="ECO:0007669"/>
    <property type="project" value="UniProtKB-SubCell"/>
</dbReference>
<keyword evidence="11" id="KW-1185">Reference proteome</keyword>
<dbReference type="PROSITE" id="PS51504">
    <property type="entry name" value="H15"/>
    <property type="match status" value="1"/>
</dbReference>
<dbReference type="PANTHER" id="PTHR11467:SF20">
    <property type="entry name" value="H15 DOMAIN-CONTAINING PROTEIN-RELATED"/>
    <property type="match status" value="1"/>
</dbReference>
<dbReference type="PANTHER" id="PTHR11467">
    <property type="entry name" value="HISTONE H1"/>
    <property type="match status" value="1"/>
</dbReference>
<feature type="region of interest" description="Disordered" evidence="8">
    <location>
        <begin position="1"/>
        <end position="39"/>
    </location>
</feature>
<dbReference type="Proteomes" id="UP000887116">
    <property type="component" value="Unassembled WGS sequence"/>
</dbReference>
<sequence>MSEETAAVSATPAAATPKKKAKSTASKPKNAAPTHPKVSEMVIAAITTLKERGGSSLVAIKKHIGSQHKVDLDRLTPFIRKYLKSAVVSGTLVQTKGKGANGSFKLSASGQKSSEPKKAAKKVKKVSASPAKKAKAPAKKTAKPKAKAEKKKPALRKSQNPRPLKRQRRLPNPKHPSPRS</sequence>
<dbReference type="AlphaFoldDB" id="A0A8X6IQV1"/>
<dbReference type="InterPro" id="IPR005819">
    <property type="entry name" value="H1/H5"/>
</dbReference>
<dbReference type="GO" id="GO:0045910">
    <property type="term" value="P:negative regulation of DNA recombination"/>
    <property type="evidence" value="ECO:0007669"/>
    <property type="project" value="TreeGrafter"/>
</dbReference>
<dbReference type="InterPro" id="IPR036390">
    <property type="entry name" value="WH_DNA-bd_sf"/>
</dbReference>
<dbReference type="GO" id="GO:0030527">
    <property type="term" value="F:structural constituent of chromatin"/>
    <property type="evidence" value="ECO:0007669"/>
    <property type="project" value="InterPro"/>
</dbReference>
<comment type="subcellular location">
    <subcellularLocation>
        <location evidence="3">Chromosome</location>
    </subcellularLocation>
    <subcellularLocation>
        <location evidence="2 7">Nucleus</location>
    </subcellularLocation>
</comment>
<organism evidence="10 11">
    <name type="scientific">Trichonephila clavata</name>
    <name type="common">Joro spider</name>
    <name type="synonym">Nephila clavata</name>
    <dbReference type="NCBI Taxonomy" id="2740835"/>
    <lineage>
        <taxon>Eukaryota</taxon>
        <taxon>Metazoa</taxon>
        <taxon>Ecdysozoa</taxon>
        <taxon>Arthropoda</taxon>
        <taxon>Chelicerata</taxon>
        <taxon>Arachnida</taxon>
        <taxon>Araneae</taxon>
        <taxon>Araneomorphae</taxon>
        <taxon>Entelegynae</taxon>
        <taxon>Araneoidea</taxon>
        <taxon>Nephilidae</taxon>
        <taxon>Trichonephila</taxon>
    </lineage>
</organism>